<comment type="pathway">
    <text evidence="2">Amino-acid biosynthesis; L-valine biosynthesis; L-valine from pyruvate: step 4/4.</text>
</comment>
<dbReference type="EMBL" id="CP022347">
    <property type="protein sequence ID" value="ASQ30322.1"/>
    <property type="molecule type" value="Genomic_DNA"/>
</dbReference>
<comment type="catalytic activity">
    <reaction evidence="8">
        <text>L-leucine + 2-oxoglutarate = 4-methyl-2-oxopentanoate + L-glutamate</text>
        <dbReference type="Rhea" id="RHEA:18321"/>
        <dbReference type="ChEBI" id="CHEBI:16810"/>
        <dbReference type="ChEBI" id="CHEBI:17865"/>
        <dbReference type="ChEBI" id="CHEBI:29985"/>
        <dbReference type="ChEBI" id="CHEBI:57427"/>
        <dbReference type="EC" id="2.6.1.42"/>
    </reaction>
</comment>
<keyword evidence="9" id="KW-0808">Transferase</keyword>
<comment type="pathway">
    <text evidence="3">Amino-acid biosynthesis; L-leucine biosynthesis; L-leucine from 3-methyl-2-oxobutanoate: step 4/4.</text>
</comment>
<comment type="similarity">
    <text evidence="4">Belongs to the class-IV pyridoxal-phosphate-dependent aminotransferase family.</text>
</comment>
<evidence type="ECO:0000256" key="1">
    <source>
        <dbReference type="ARBA" id="ARBA00004824"/>
    </source>
</evidence>
<evidence type="ECO:0000256" key="8">
    <source>
        <dbReference type="ARBA" id="ARBA00049229"/>
    </source>
</evidence>
<evidence type="ECO:0000256" key="7">
    <source>
        <dbReference type="ARBA" id="ARBA00048798"/>
    </source>
</evidence>
<protein>
    <recommendedName>
        <fullName evidence="5">branched-chain-amino-acid transaminase</fullName>
        <ecNumber evidence="5">2.6.1.42</ecNumber>
    </recommendedName>
</protein>
<evidence type="ECO:0000256" key="4">
    <source>
        <dbReference type="ARBA" id="ARBA00009320"/>
    </source>
</evidence>
<sequence>MQEKDIVFLDGEFLHKNEAKVSDFDSVFTFADLVEVAPVMFGVLVYKNEFFARLKRSLEAEFVDFVFNEDELEENLQKLIEKNSLKEGFLYFKVSKGVSSKDFDLVEWFEPIIMAYVYEYKIENNPLVKSGVTIILLPEIQWKKIYKKSGSFAARCYAQKMITKAKAYDGFFVENDYIAYSLNSSVFIIKDKNLIAKPLPNDKILSFASELGLKVDERAFSMQDVYNADEVFIYAASLPTLPVVKVDERLINSGEVGEFSKKLMQRYIQNMQDEARKSKYFAL</sequence>
<organism evidence="9 10">
    <name type="scientific">Campylobacter avium LMG 24591</name>
    <dbReference type="NCBI Taxonomy" id="522484"/>
    <lineage>
        <taxon>Bacteria</taxon>
        <taxon>Pseudomonadati</taxon>
        <taxon>Campylobacterota</taxon>
        <taxon>Epsilonproteobacteria</taxon>
        <taxon>Campylobacterales</taxon>
        <taxon>Campylobacteraceae</taxon>
        <taxon>Campylobacter</taxon>
    </lineage>
</organism>
<name>A0A222MXL2_9BACT</name>
<dbReference type="EC" id="2.6.1.42" evidence="5"/>
<comment type="catalytic activity">
    <reaction evidence="7">
        <text>L-isoleucine + 2-oxoglutarate = (S)-3-methyl-2-oxopentanoate + L-glutamate</text>
        <dbReference type="Rhea" id="RHEA:24801"/>
        <dbReference type="ChEBI" id="CHEBI:16810"/>
        <dbReference type="ChEBI" id="CHEBI:29985"/>
        <dbReference type="ChEBI" id="CHEBI:35146"/>
        <dbReference type="ChEBI" id="CHEBI:58045"/>
        <dbReference type="EC" id="2.6.1.42"/>
    </reaction>
</comment>
<dbReference type="InterPro" id="IPR043131">
    <property type="entry name" value="BCAT-like_N"/>
</dbReference>
<evidence type="ECO:0000313" key="10">
    <source>
        <dbReference type="Proteomes" id="UP000201169"/>
    </source>
</evidence>
<evidence type="ECO:0000256" key="3">
    <source>
        <dbReference type="ARBA" id="ARBA00005072"/>
    </source>
</evidence>
<evidence type="ECO:0000256" key="5">
    <source>
        <dbReference type="ARBA" id="ARBA00013053"/>
    </source>
</evidence>
<dbReference type="Gene3D" id="3.30.470.10">
    <property type="match status" value="1"/>
</dbReference>
<gene>
    <name evidence="9" type="ORF">CAV_0656</name>
</gene>
<dbReference type="GO" id="GO:0004084">
    <property type="term" value="F:branched-chain-amino-acid transaminase activity"/>
    <property type="evidence" value="ECO:0007669"/>
    <property type="project" value="UniProtKB-EC"/>
</dbReference>
<accession>A0A222MXL2</accession>
<dbReference type="InterPro" id="IPR036038">
    <property type="entry name" value="Aminotransferase-like"/>
</dbReference>
<reference evidence="9 10" key="1">
    <citation type="submission" date="2017-07" db="EMBL/GenBank/DDBJ databases">
        <title>Analysis of two Campylobacter avium genomes and identification of a novel hippuricase gene.</title>
        <authorList>
            <person name="Miller W.G."/>
            <person name="Chapman M.H."/>
            <person name="Yee E."/>
            <person name="Revez J."/>
            <person name="Bono J.L."/>
            <person name="Rossi M."/>
        </authorList>
    </citation>
    <scope>NUCLEOTIDE SEQUENCE [LARGE SCALE GENOMIC DNA]</scope>
    <source>
        <strain evidence="9 10">LMG 24591</strain>
    </source>
</reference>
<dbReference type="PANTHER" id="PTHR42743">
    <property type="entry name" value="AMINO-ACID AMINOTRANSFERASE"/>
    <property type="match status" value="1"/>
</dbReference>
<evidence type="ECO:0000256" key="6">
    <source>
        <dbReference type="ARBA" id="ARBA00048212"/>
    </source>
</evidence>
<dbReference type="PANTHER" id="PTHR42743:SF11">
    <property type="entry name" value="AMINODEOXYCHORISMATE LYASE"/>
    <property type="match status" value="1"/>
</dbReference>
<dbReference type="AlphaFoldDB" id="A0A222MXL2"/>
<keyword evidence="9" id="KW-0032">Aminotransferase</keyword>
<keyword evidence="10" id="KW-1185">Reference proteome</keyword>
<proteinExistence type="inferred from homology"/>
<comment type="catalytic activity">
    <reaction evidence="6">
        <text>L-valine + 2-oxoglutarate = 3-methyl-2-oxobutanoate + L-glutamate</text>
        <dbReference type="Rhea" id="RHEA:24813"/>
        <dbReference type="ChEBI" id="CHEBI:11851"/>
        <dbReference type="ChEBI" id="CHEBI:16810"/>
        <dbReference type="ChEBI" id="CHEBI:29985"/>
        <dbReference type="ChEBI" id="CHEBI:57762"/>
        <dbReference type="EC" id="2.6.1.42"/>
    </reaction>
</comment>
<dbReference type="RefSeq" id="WP_094325088.1">
    <property type="nucleotide sequence ID" value="NZ_CP022347.1"/>
</dbReference>
<dbReference type="Gene3D" id="3.20.10.10">
    <property type="entry name" value="D-amino Acid Aminotransferase, subunit A, domain 2"/>
    <property type="match status" value="1"/>
</dbReference>
<evidence type="ECO:0000313" key="9">
    <source>
        <dbReference type="EMBL" id="ASQ30322.1"/>
    </source>
</evidence>
<dbReference type="OrthoDB" id="9805628at2"/>
<dbReference type="KEGG" id="cavi:CAV_0656"/>
<comment type="pathway">
    <text evidence="1">Amino-acid biosynthesis; L-isoleucine biosynthesis; L-isoleucine from 2-oxobutanoate: step 4/4.</text>
</comment>
<evidence type="ECO:0000256" key="2">
    <source>
        <dbReference type="ARBA" id="ARBA00004931"/>
    </source>
</evidence>
<dbReference type="SUPFAM" id="SSF56752">
    <property type="entry name" value="D-aminoacid aminotransferase-like PLP-dependent enzymes"/>
    <property type="match status" value="1"/>
</dbReference>
<dbReference type="InterPro" id="IPR050571">
    <property type="entry name" value="Class-IV_PLP-Dep_Aminotrnsfr"/>
</dbReference>
<dbReference type="InterPro" id="IPR043132">
    <property type="entry name" value="BCAT-like_C"/>
</dbReference>
<dbReference type="Pfam" id="PF01063">
    <property type="entry name" value="Aminotran_4"/>
    <property type="match status" value="1"/>
</dbReference>
<dbReference type="InterPro" id="IPR001544">
    <property type="entry name" value="Aminotrans_IV"/>
</dbReference>
<dbReference type="Proteomes" id="UP000201169">
    <property type="component" value="Chromosome"/>
</dbReference>
<dbReference type="GO" id="GO:0046394">
    <property type="term" value="P:carboxylic acid biosynthetic process"/>
    <property type="evidence" value="ECO:0007669"/>
    <property type="project" value="UniProtKB-ARBA"/>
</dbReference>